<keyword evidence="8" id="KW-0808">Transferase</keyword>
<dbReference type="OrthoDB" id="19014at2759"/>
<evidence type="ECO:0000256" key="8">
    <source>
        <dbReference type="ARBA" id="ARBA00022679"/>
    </source>
</evidence>
<dbReference type="InterPro" id="IPR029063">
    <property type="entry name" value="SAM-dependent_MTases_sf"/>
</dbReference>
<evidence type="ECO:0000256" key="4">
    <source>
        <dbReference type="ARBA" id="ARBA00011245"/>
    </source>
</evidence>
<evidence type="ECO:0000256" key="7">
    <source>
        <dbReference type="ARBA" id="ARBA00022603"/>
    </source>
</evidence>
<dbReference type="InterPro" id="IPR051038">
    <property type="entry name" value="RMT2/GAMT_Mtase"/>
</dbReference>
<accession>A0A9W4IIQ1</accession>
<feature type="region of interest" description="Disordered" evidence="13">
    <location>
        <begin position="125"/>
        <end position="149"/>
    </location>
</feature>
<dbReference type="GO" id="GO:0019702">
    <property type="term" value="F:protein arginine N5-methyltransferase activity"/>
    <property type="evidence" value="ECO:0007669"/>
    <property type="project" value="TreeGrafter"/>
</dbReference>
<comment type="subunit">
    <text evidence="4">Monomer.</text>
</comment>
<dbReference type="SUPFAM" id="SSF53335">
    <property type="entry name" value="S-adenosyl-L-methionine-dependent methyltransferases"/>
    <property type="match status" value="1"/>
</dbReference>
<comment type="subcellular location">
    <subcellularLocation>
        <location evidence="3">Cytoplasm</location>
    </subcellularLocation>
    <subcellularLocation>
        <location evidence="2">Nucleus</location>
    </subcellularLocation>
</comment>
<dbReference type="Gene3D" id="3.40.50.150">
    <property type="entry name" value="Vaccinia Virus protein VP39"/>
    <property type="match status" value="1"/>
</dbReference>
<evidence type="ECO:0000256" key="11">
    <source>
        <dbReference type="ARBA" id="ARBA00031001"/>
    </source>
</evidence>
<evidence type="ECO:0000313" key="15">
    <source>
        <dbReference type="EMBL" id="CAG8314596.1"/>
    </source>
</evidence>
<dbReference type="PIRSF" id="PIRSF038148">
    <property type="entry name" value="Arginine_N-mtfrase-2"/>
    <property type="match status" value="1"/>
</dbReference>
<evidence type="ECO:0000256" key="5">
    <source>
        <dbReference type="ARBA" id="ARBA00018778"/>
    </source>
</evidence>
<dbReference type="PANTHER" id="PTHR32379">
    <property type="entry name" value="GUANIDINOACETATE N-METHYLTRANSFERASE"/>
    <property type="match status" value="1"/>
</dbReference>
<proteinExistence type="predicted"/>
<evidence type="ECO:0000313" key="16">
    <source>
        <dbReference type="Proteomes" id="UP001152646"/>
    </source>
</evidence>
<feature type="compositionally biased region" description="Low complexity" evidence="13">
    <location>
        <begin position="242"/>
        <end position="262"/>
    </location>
</feature>
<dbReference type="InterPro" id="IPR017408">
    <property type="entry name" value="Arginine_N-MeTrfase_2"/>
</dbReference>
<feature type="domain" description="RMT2" evidence="14">
    <location>
        <begin position="260"/>
        <end position="481"/>
    </location>
</feature>
<dbReference type="AlphaFoldDB" id="A0A9W4IIQ1"/>
<protein>
    <recommendedName>
        <fullName evidence="5">Protein arginine N-methyltransferase 2</fullName>
    </recommendedName>
    <alternativeName>
        <fullName evidence="11">Protein-arginine N5-methyltransferase</fullName>
    </alternativeName>
    <alternativeName>
        <fullName evidence="12">Type IV protein arginine N-methyltransferase</fullName>
    </alternativeName>
</protein>
<dbReference type="InterPro" id="IPR026480">
    <property type="entry name" value="RMT2_dom"/>
</dbReference>
<evidence type="ECO:0000256" key="6">
    <source>
        <dbReference type="ARBA" id="ARBA00022490"/>
    </source>
</evidence>
<dbReference type="Proteomes" id="UP001152646">
    <property type="component" value="Unassembled WGS sequence"/>
</dbReference>
<dbReference type="PANTHER" id="PTHR32379:SF1">
    <property type="entry name" value="GUANIDINOACETATE N-METHYLTRANSFERASE"/>
    <property type="match status" value="1"/>
</dbReference>
<evidence type="ECO:0000256" key="13">
    <source>
        <dbReference type="SAM" id="MobiDB-lite"/>
    </source>
</evidence>
<sequence length="481" mass="53847">MNYYIRSRAADIYFLHARSGDEGGEHGFFFLLRRGTTLSEHQYTTLDLFKLFTIIMPEVTDDTPVHLTEVDVDLDVQEILLAASQHDNAKLRTLLRNQTTLPDAANVKDSESGFTPLHAAIAACERDTESSDTQNGTSSEVTESNPKGLDTETLKSAVLTVKFLLQEGAIWNDLDTNNETPGCLARRIGALELYDLIVDAGVRAELLLNRLDAYEELSDDDEEEEKEEGQTETETEVEAETAPELVDASAETAAPTATPANPDVSNPQYLESQLNIQNDRILDADQNGVMMAWESDIMRKSAKALLPTPGLKVLNIGHGMGIVDGFFQEQGPAAHHIIEAHADVVAEMKRRGWDSKPGVVIHQGRWQDILPGLVAEGEQFDAIYYDTFAESYGDFREFFSEQVIGLLEQEGRWGFFNGMGADRQISYDVYQKVAEMDLFEAGFDVQWEEIAVPKLEGEWEGVRRAYWVVDDYRLPLCKFMD</sequence>
<dbReference type="GO" id="GO:0032259">
    <property type="term" value="P:methylation"/>
    <property type="evidence" value="ECO:0007669"/>
    <property type="project" value="UniProtKB-KW"/>
</dbReference>
<comment type="caution">
    <text evidence="15">The sequence shown here is derived from an EMBL/GenBank/DDBJ whole genome shotgun (WGS) entry which is preliminary data.</text>
</comment>
<dbReference type="GO" id="GO:0005634">
    <property type="term" value="C:nucleus"/>
    <property type="evidence" value="ECO:0007669"/>
    <property type="project" value="UniProtKB-SubCell"/>
</dbReference>
<evidence type="ECO:0000256" key="3">
    <source>
        <dbReference type="ARBA" id="ARBA00004496"/>
    </source>
</evidence>
<keyword evidence="6" id="KW-0963">Cytoplasm</keyword>
<gene>
    <name evidence="15" type="ORF">PSALAMII_LOCUS2248</name>
</gene>
<reference evidence="15" key="1">
    <citation type="submission" date="2021-07" db="EMBL/GenBank/DDBJ databases">
        <authorList>
            <person name="Branca A.L. A."/>
        </authorList>
    </citation>
    <scope>NUCLEOTIDE SEQUENCE</scope>
</reference>
<evidence type="ECO:0000259" key="14">
    <source>
        <dbReference type="PROSITE" id="PS51559"/>
    </source>
</evidence>
<evidence type="ECO:0000256" key="10">
    <source>
        <dbReference type="ARBA" id="ARBA00023242"/>
    </source>
</evidence>
<feature type="region of interest" description="Disordered" evidence="13">
    <location>
        <begin position="216"/>
        <end position="266"/>
    </location>
</feature>
<feature type="compositionally biased region" description="Polar residues" evidence="13">
    <location>
        <begin position="131"/>
        <end position="145"/>
    </location>
</feature>
<dbReference type="GO" id="GO:0005737">
    <property type="term" value="C:cytoplasm"/>
    <property type="evidence" value="ECO:0007669"/>
    <property type="project" value="UniProtKB-SubCell"/>
</dbReference>
<feature type="compositionally biased region" description="Acidic residues" evidence="13">
    <location>
        <begin position="216"/>
        <end position="241"/>
    </location>
</feature>
<keyword evidence="10" id="KW-0539">Nucleus</keyword>
<evidence type="ECO:0000256" key="2">
    <source>
        <dbReference type="ARBA" id="ARBA00004123"/>
    </source>
</evidence>
<dbReference type="EMBL" id="CAJVPA010000088">
    <property type="protein sequence ID" value="CAG8314596.1"/>
    <property type="molecule type" value="Genomic_DNA"/>
</dbReference>
<name>A0A9W4IIQ1_9EURO</name>
<dbReference type="PROSITE" id="PS51559">
    <property type="entry name" value="SAM_RMT2"/>
    <property type="match status" value="1"/>
</dbReference>
<keyword evidence="7" id="KW-0489">Methyltransferase</keyword>
<evidence type="ECO:0000256" key="1">
    <source>
        <dbReference type="ARBA" id="ARBA00002207"/>
    </source>
</evidence>
<evidence type="ECO:0000256" key="12">
    <source>
        <dbReference type="ARBA" id="ARBA00031724"/>
    </source>
</evidence>
<organism evidence="15 16">
    <name type="scientific">Penicillium salamii</name>
    <dbReference type="NCBI Taxonomy" id="1612424"/>
    <lineage>
        <taxon>Eukaryota</taxon>
        <taxon>Fungi</taxon>
        <taxon>Dikarya</taxon>
        <taxon>Ascomycota</taxon>
        <taxon>Pezizomycotina</taxon>
        <taxon>Eurotiomycetes</taxon>
        <taxon>Eurotiomycetidae</taxon>
        <taxon>Eurotiales</taxon>
        <taxon>Aspergillaceae</taxon>
        <taxon>Penicillium</taxon>
    </lineage>
</organism>
<comment type="function">
    <text evidence="1">S-adenosyl-L-methionine-dependent protein-arginine N-methyltransferase that methylates the delta-nitrogen atom of arginine residues to form N5-methylarginine (type IV) in target proteins. Monomethylates ribosomal protein L12.</text>
</comment>
<dbReference type="InterPro" id="IPR036770">
    <property type="entry name" value="Ankyrin_rpt-contain_sf"/>
</dbReference>
<keyword evidence="9" id="KW-0949">S-adenosyl-L-methionine</keyword>
<dbReference type="FunFam" id="3.40.50.150:FF:000135">
    <property type="entry name" value="Arginine N-methyltransferase 2"/>
    <property type="match status" value="1"/>
</dbReference>
<dbReference type="Gene3D" id="1.25.40.20">
    <property type="entry name" value="Ankyrin repeat-containing domain"/>
    <property type="match status" value="1"/>
</dbReference>
<evidence type="ECO:0000256" key="9">
    <source>
        <dbReference type="ARBA" id="ARBA00022691"/>
    </source>
</evidence>
<dbReference type="SUPFAM" id="SSF48403">
    <property type="entry name" value="Ankyrin repeat"/>
    <property type="match status" value="1"/>
</dbReference>